<comment type="caution">
    <text evidence="1">The sequence shown here is derived from an EMBL/GenBank/DDBJ whole genome shotgun (WGS) entry which is preliminary data.</text>
</comment>
<evidence type="ECO:0000313" key="1">
    <source>
        <dbReference type="EMBL" id="KAG8647268.1"/>
    </source>
</evidence>
<protein>
    <submittedName>
        <fullName evidence="1">Uncharacterized protein</fullName>
    </submittedName>
</protein>
<keyword evidence="2" id="KW-1185">Reference proteome</keyword>
<proteinExistence type="predicted"/>
<accession>A0ACB7H6F0</accession>
<gene>
    <name evidence="1" type="ORF">MANES_09G071284v8</name>
</gene>
<reference evidence="2" key="1">
    <citation type="journal article" date="2016" name="Nat. Biotechnol.">
        <title>Sequencing wild and cultivated cassava and related species reveals extensive interspecific hybridization and genetic diversity.</title>
        <authorList>
            <person name="Bredeson J.V."/>
            <person name="Lyons J.B."/>
            <person name="Prochnik S.E."/>
            <person name="Wu G.A."/>
            <person name="Ha C.M."/>
            <person name="Edsinger-Gonzales E."/>
            <person name="Grimwood J."/>
            <person name="Schmutz J."/>
            <person name="Rabbi I.Y."/>
            <person name="Egesi C."/>
            <person name="Nauluvula P."/>
            <person name="Lebot V."/>
            <person name="Ndunguru J."/>
            <person name="Mkamilo G."/>
            <person name="Bart R.S."/>
            <person name="Setter T.L."/>
            <person name="Gleadow R.M."/>
            <person name="Kulakow P."/>
            <person name="Ferguson M.E."/>
            <person name="Rounsley S."/>
            <person name="Rokhsar D.S."/>
        </authorList>
    </citation>
    <scope>NUCLEOTIDE SEQUENCE [LARGE SCALE GENOMIC DNA]</scope>
    <source>
        <strain evidence="2">cv. AM560-2</strain>
    </source>
</reference>
<dbReference type="Proteomes" id="UP000091857">
    <property type="component" value="Chromosome 9"/>
</dbReference>
<dbReference type="EMBL" id="CM004395">
    <property type="protein sequence ID" value="KAG8647268.1"/>
    <property type="molecule type" value="Genomic_DNA"/>
</dbReference>
<evidence type="ECO:0000313" key="2">
    <source>
        <dbReference type="Proteomes" id="UP000091857"/>
    </source>
</evidence>
<sequence length="200" mass="22970">MIVISWNCQGAASPTFRRAFLEYKRLFKPDIFCIMEPRVSGTHAYAIDNLIRVESLGFSGGIWIFWTENNFSIQIIESHPQFVACKVLPVSGVSWNLCFIYASPYSPCRRILLTDLKLDSVDLSDEWMALGDFNCVPFQYELQGYSTFNISRAKLFSDWIFDNGLLDMGFEGSTSTWSRGLSSHSLQRDRLDRALYSPNW</sequence>
<organism evidence="1 2">
    <name type="scientific">Manihot esculenta</name>
    <name type="common">Cassava</name>
    <name type="synonym">Jatropha manihot</name>
    <dbReference type="NCBI Taxonomy" id="3983"/>
    <lineage>
        <taxon>Eukaryota</taxon>
        <taxon>Viridiplantae</taxon>
        <taxon>Streptophyta</taxon>
        <taxon>Embryophyta</taxon>
        <taxon>Tracheophyta</taxon>
        <taxon>Spermatophyta</taxon>
        <taxon>Magnoliopsida</taxon>
        <taxon>eudicotyledons</taxon>
        <taxon>Gunneridae</taxon>
        <taxon>Pentapetalae</taxon>
        <taxon>rosids</taxon>
        <taxon>fabids</taxon>
        <taxon>Malpighiales</taxon>
        <taxon>Euphorbiaceae</taxon>
        <taxon>Crotonoideae</taxon>
        <taxon>Manihoteae</taxon>
        <taxon>Manihot</taxon>
    </lineage>
</organism>
<name>A0ACB7H6F0_MANES</name>